<evidence type="ECO:0000313" key="7">
    <source>
        <dbReference type="EMBL" id="QSG30282.1"/>
    </source>
</evidence>
<keyword evidence="3 5" id="KW-1133">Transmembrane helix</keyword>
<feature type="transmembrane region" description="Helical" evidence="5">
    <location>
        <begin position="216"/>
        <end position="234"/>
    </location>
</feature>
<feature type="transmembrane region" description="Helical" evidence="5">
    <location>
        <begin position="241"/>
        <end position="259"/>
    </location>
</feature>
<gene>
    <name evidence="7" type="primary">hypothetical</name>
</gene>
<dbReference type="AlphaFoldDB" id="A0A897Q0G0"/>
<dbReference type="PANTHER" id="PTHR37422:SF17">
    <property type="entry name" value="O-ANTIGEN LIGASE"/>
    <property type="match status" value="1"/>
</dbReference>
<feature type="transmembrane region" description="Helical" evidence="5">
    <location>
        <begin position="12"/>
        <end position="38"/>
    </location>
</feature>
<feature type="transmembrane region" description="Helical" evidence="5">
    <location>
        <begin position="77"/>
        <end position="99"/>
    </location>
</feature>
<accession>A0A897Q0G0</accession>
<feature type="transmembrane region" description="Helical" evidence="5">
    <location>
        <begin position="357"/>
        <end position="375"/>
    </location>
</feature>
<evidence type="ECO:0000256" key="2">
    <source>
        <dbReference type="ARBA" id="ARBA00022692"/>
    </source>
</evidence>
<dbReference type="InterPro" id="IPR007016">
    <property type="entry name" value="O-antigen_ligase-rel_domated"/>
</dbReference>
<proteinExistence type="predicted"/>
<feature type="transmembrane region" description="Helical" evidence="5">
    <location>
        <begin position="321"/>
        <end position="345"/>
    </location>
</feature>
<feature type="transmembrane region" description="Helical" evidence="5">
    <location>
        <begin position="119"/>
        <end position="138"/>
    </location>
</feature>
<dbReference type="GO" id="GO:0016020">
    <property type="term" value="C:membrane"/>
    <property type="evidence" value="ECO:0007669"/>
    <property type="project" value="UniProtKB-SubCell"/>
</dbReference>
<dbReference type="InterPro" id="IPR051533">
    <property type="entry name" value="WaaL-like"/>
</dbReference>
<keyword evidence="4 5" id="KW-0472">Membrane</keyword>
<keyword evidence="7" id="KW-0436">Ligase</keyword>
<feature type="domain" description="O-antigen ligase-related" evidence="6">
    <location>
        <begin position="198"/>
        <end position="338"/>
    </location>
</feature>
<evidence type="ECO:0000256" key="4">
    <source>
        <dbReference type="ARBA" id="ARBA00023136"/>
    </source>
</evidence>
<feature type="transmembrane region" description="Helical" evidence="5">
    <location>
        <begin position="193"/>
        <end position="210"/>
    </location>
</feature>
<feature type="transmembrane region" description="Helical" evidence="5">
    <location>
        <begin position="167"/>
        <end position="184"/>
    </location>
</feature>
<protein>
    <submittedName>
        <fullName evidence="7">Lipid A core - O-antigen ligase -like protein</fullName>
    </submittedName>
</protein>
<dbReference type="RefSeq" id="WP_043990965.1">
    <property type="nucleotide sequence ID" value="NZ_LS483358.1"/>
</dbReference>
<evidence type="ECO:0000256" key="3">
    <source>
        <dbReference type="ARBA" id="ARBA00022989"/>
    </source>
</evidence>
<reference evidence="7" key="1">
    <citation type="submission" date="2020-05" db="EMBL/GenBank/DDBJ databases">
        <authorList>
            <person name="Stringer O.W."/>
            <person name="Bosse J.T."/>
            <person name="Lacouture S."/>
            <person name="Gottschalk M."/>
            <person name="Fodor L."/>
            <person name="Angen O."/>
            <person name="Velazquez E."/>
            <person name="Penny P."/>
            <person name="Lei L."/>
            <person name="Langford P.R."/>
            <person name="Li Y."/>
        </authorList>
    </citation>
    <scope>NUCLEOTIDE SEQUENCE</scope>
    <source>
        <strain evidence="7">A08-013</strain>
    </source>
</reference>
<evidence type="ECO:0000259" key="6">
    <source>
        <dbReference type="Pfam" id="PF04932"/>
    </source>
</evidence>
<feature type="transmembrane region" description="Helical" evidence="5">
    <location>
        <begin position="381"/>
        <end position="397"/>
    </location>
</feature>
<sequence>MQINKLVINTYFLAIFSLFLPFTAYVPLFLLFIVLVVIDAIAQKEIRGKYFDSILGLFLFCFLAIISHLINLQHSDITQLIKLIINFSFLILFIIFLAIDKDYVINEITRKLPKILEVILLLNFIQIVINLAKMNLWMMPFHGIQNSMDAYLIIEPTMYFGTKEKNIWATKIVFVSIIYLAFYLRDIYKISRLRAGIYIFIILFNTLYTFSRTAQLVLIFAIFLYFLWKIFYIYKNVILKIFSFTILSIVSIFAAIIIIDKLLHITLSSGDGLSARFELWNSLYSFWEAGDMNIFLGNGILSGVYIIYHYTEWDNNNFHNVFLNIFADMGILGLCCYFFILKSIFISRQNNKVDKRFSLFLFLCPFLVCINSQYLGFDSDIVIYFTLVISFMTTLSIKKYENFSNYSNI</sequence>
<dbReference type="PANTHER" id="PTHR37422">
    <property type="entry name" value="TEICHURONIC ACID BIOSYNTHESIS PROTEIN TUAE"/>
    <property type="match status" value="1"/>
</dbReference>
<name>A0A897Q0G0_ACTPL</name>
<dbReference type="Pfam" id="PF04932">
    <property type="entry name" value="Wzy_C"/>
    <property type="match status" value="1"/>
</dbReference>
<dbReference type="EMBL" id="MT468890">
    <property type="protein sequence ID" value="QSG30282.1"/>
    <property type="molecule type" value="Genomic_DNA"/>
</dbReference>
<feature type="transmembrane region" description="Helical" evidence="5">
    <location>
        <begin position="50"/>
        <end position="71"/>
    </location>
</feature>
<comment type="subcellular location">
    <subcellularLocation>
        <location evidence="1">Membrane</location>
        <topology evidence="1">Multi-pass membrane protein</topology>
    </subcellularLocation>
</comment>
<evidence type="ECO:0000256" key="1">
    <source>
        <dbReference type="ARBA" id="ARBA00004141"/>
    </source>
</evidence>
<dbReference type="GO" id="GO:0016874">
    <property type="term" value="F:ligase activity"/>
    <property type="evidence" value="ECO:0007669"/>
    <property type="project" value="UniProtKB-KW"/>
</dbReference>
<keyword evidence="2 5" id="KW-0812">Transmembrane</keyword>
<evidence type="ECO:0000256" key="5">
    <source>
        <dbReference type="SAM" id="Phobius"/>
    </source>
</evidence>
<organism evidence="7">
    <name type="scientific">Actinobacillus pleuropneumoniae</name>
    <name type="common">Haemophilus pleuropneumoniae</name>
    <dbReference type="NCBI Taxonomy" id="715"/>
    <lineage>
        <taxon>Bacteria</taxon>
        <taxon>Pseudomonadati</taxon>
        <taxon>Pseudomonadota</taxon>
        <taxon>Gammaproteobacteria</taxon>
        <taxon>Pasteurellales</taxon>
        <taxon>Pasteurellaceae</taxon>
        <taxon>Actinobacillus</taxon>
    </lineage>
</organism>